<dbReference type="RefSeq" id="WP_048133808.1">
    <property type="nucleotide sequence ID" value="NZ_CAYAXV010000008.1"/>
</dbReference>
<evidence type="ECO:0000313" key="6">
    <source>
        <dbReference type="EMBL" id="TQS84138.1"/>
    </source>
</evidence>
<proteinExistence type="inferred from homology"/>
<dbReference type="GO" id="GO:2001118">
    <property type="term" value="P:tetrahydromethanopterin biosynthetic process"/>
    <property type="evidence" value="ECO:0007669"/>
    <property type="project" value="UniProtKB-UniRule"/>
</dbReference>
<comment type="subunit">
    <text evidence="4">Homodimer.</text>
</comment>
<dbReference type="NCBIfam" id="TIGR00294">
    <property type="entry name" value="GTP cyclohydrolase MptA"/>
    <property type="match status" value="1"/>
</dbReference>
<dbReference type="EC" id="3.5.4.39" evidence="4 5"/>
<dbReference type="InterPro" id="IPR003801">
    <property type="entry name" value="GTP_cyclohydrolase_FolE2/MptA"/>
</dbReference>
<protein>
    <recommendedName>
        <fullName evidence="4 5">GTP cyclohydrolase MptA</fullName>
        <ecNumber evidence="4 5">3.5.4.39</ecNumber>
    </recommendedName>
    <alternativeName>
        <fullName evidence="4">GTP cyclohydrolase IV</fullName>
    </alternativeName>
</protein>
<keyword evidence="2 4" id="KW-0378">Hydrolase</keyword>
<keyword evidence="3 4" id="KW-0408">Iron</keyword>
<reference evidence="6" key="1">
    <citation type="submission" date="2016-03" db="EMBL/GenBank/DDBJ databases">
        <authorList>
            <person name="Borrel G."/>
            <person name="Mccann A."/>
            <person name="O'Toole P.W."/>
        </authorList>
    </citation>
    <scope>NUCLEOTIDE SEQUENCE</scope>
    <source>
        <strain evidence="6">183</strain>
    </source>
</reference>
<comment type="caution">
    <text evidence="6">The sequence shown here is derived from an EMBL/GenBank/DDBJ whole genome shotgun (WGS) entry which is preliminary data.</text>
</comment>
<dbReference type="GO" id="GO:0003934">
    <property type="term" value="F:GTP cyclohydrolase I activity"/>
    <property type="evidence" value="ECO:0007669"/>
    <property type="project" value="InterPro"/>
</dbReference>
<dbReference type="GO" id="GO:0005506">
    <property type="term" value="F:iron ion binding"/>
    <property type="evidence" value="ECO:0007669"/>
    <property type="project" value="UniProtKB-UniRule"/>
</dbReference>
<evidence type="ECO:0000256" key="5">
    <source>
        <dbReference type="NCBIfam" id="TIGR00294"/>
    </source>
</evidence>
<dbReference type="EMBL" id="LVVT01000007">
    <property type="protein sequence ID" value="TQS84138.1"/>
    <property type="molecule type" value="Genomic_DNA"/>
</dbReference>
<dbReference type="UniPathway" id="UPA00065"/>
<dbReference type="Proteomes" id="UP000752814">
    <property type="component" value="Unassembled WGS sequence"/>
</dbReference>
<dbReference type="GO" id="GO:0044682">
    <property type="term" value="F:GTP cyclohydrolase IV activity"/>
    <property type="evidence" value="ECO:0007669"/>
    <property type="project" value="UniProtKB-UniRule"/>
</dbReference>
<dbReference type="PANTHER" id="PTHR36445:SF1">
    <property type="entry name" value="GTP CYCLOHYDROLASE MPTA"/>
    <property type="match status" value="1"/>
</dbReference>
<feature type="site" description="May be catalytically important" evidence="4">
    <location>
        <position position="162"/>
    </location>
</feature>
<dbReference type="HAMAP" id="MF_01527_A">
    <property type="entry name" value="GTP_cyclohydrol_A"/>
    <property type="match status" value="1"/>
</dbReference>
<name>A0A8J8PGG5_9ARCH</name>
<dbReference type="Gene3D" id="3.10.270.10">
    <property type="entry name" value="Urate Oxidase"/>
    <property type="match status" value="1"/>
</dbReference>
<dbReference type="Pfam" id="PF02649">
    <property type="entry name" value="GCHY-1"/>
    <property type="match status" value="1"/>
</dbReference>
<dbReference type="InterPro" id="IPR022840">
    <property type="entry name" value="GTP_cyclohydrolase_MptA"/>
</dbReference>
<dbReference type="PANTHER" id="PTHR36445">
    <property type="entry name" value="GTP CYCLOHYDROLASE MPTA"/>
    <property type="match status" value="1"/>
</dbReference>
<comment type="similarity">
    <text evidence="4">Belongs to the GTP cyclohydrolase IV family.</text>
</comment>
<comment type="pathway">
    <text evidence="4">Cofactor biosynthesis; 5,6,7,8-tetrahydromethanopterin biosynthesis.</text>
</comment>
<comment type="catalytic activity">
    <reaction evidence="4">
        <text>GTP + H2O = 7,8-dihydroneopterin 2',3'-cyclic phosphate + formate + diphosphate + H(+)</text>
        <dbReference type="Rhea" id="RHEA:25860"/>
        <dbReference type="ChEBI" id="CHEBI:15377"/>
        <dbReference type="ChEBI" id="CHEBI:15378"/>
        <dbReference type="ChEBI" id="CHEBI:15740"/>
        <dbReference type="ChEBI" id="CHEBI:33019"/>
        <dbReference type="ChEBI" id="CHEBI:37565"/>
        <dbReference type="ChEBI" id="CHEBI:58854"/>
        <dbReference type="EC" id="3.5.4.39"/>
    </reaction>
</comment>
<keyword evidence="1 4" id="KW-0479">Metal-binding</keyword>
<evidence type="ECO:0000256" key="2">
    <source>
        <dbReference type="ARBA" id="ARBA00022801"/>
    </source>
</evidence>
<evidence type="ECO:0000313" key="7">
    <source>
        <dbReference type="Proteomes" id="UP000752814"/>
    </source>
</evidence>
<dbReference type="GeneID" id="41322834"/>
<sequence>MRDVVKVVNIKSDVQNRRIDGSYLLTRVGVTNVRKPIKVSRTGKVTTLFCNIDVFVDLPPTQKGSHLSRNLEAINEVINSTLETPAQGIEVVAAEICHKLRQKHEYATYAEVNMSAEYFTERPGPSGKKTLETFKILAKSVSEGSEPLKKTIGVEVVGMTACPCAMETVRELHKGSIVFADDLPVITHNQRNVATLIVETPEECDVEADEMIDLLESSFSSSTHELLKRDDEAAVVLRAHQNPKFVEDVVRTILMKVVEKYTDLPDSVKLTVRSESEESIHKHNAFAERTATLGDLRQK</sequence>
<organism evidence="6 7">
    <name type="scientific">Candidatus Methanomassiliicoccus intestinalis</name>
    <dbReference type="NCBI Taxonomy" id="1406512"/>
    <lineage>
        <taxon>Archaea</taxon>
        <taxon>Methanobacteriati</taxon>
        <taxon>Thermoplasmatota</taxon>
        <taxon>Thermoplasmata</taxon>
        <taxon>Methanomassiliicoccales</taxon>
        <taxon>Methanomassiliicoccaceae</taxon>
        <taxon>Methanomassiliicoccus</taxon>
    </lineage>
</organism>
<comment type="cofactor">
    <cofactor evidence="4">
        <name>Fe(2+)</name>
        <dbReference type="ChEBI" id="CHEBI:29033"/>
    </cofactor>
    <text evidence="4">Binds 1 Fe(2+) ion per subunit.</text>
</comment>
<accession>A0A8J8PGG5</accession>
<evidence type="ECO:0000256" key="3">
    <source>
        <dbReference type="ARBA" id="ARBA00023004"/>
    </source>
</evidence>
<evidence type="ECO:0000256" key="1">
    <source>
        <dbReference type="ARBA" id="ARBA00022723"/>
    </source>
</evidence>
<dbReference type="AlphaFoldDB" id="A0A8J8PGG5"/>
<evidence type="ECO:0000256" key="4">
    <source>
        <dbReference type="HAMAP-Rule" id="MF_01527"/>
    </source>
</evidence>
<comment type="function">
    <text evidence="4">Converts GTP to 7,8-dihydro-D-neopterin 2',3'-cyclic phosphate, the first intermediate in the biosynthesis of coenzyme methanopterin.</text>
</comment>
<gene>
    <name evidence="4" type="primary">mptA</name>
    <name evidence="6" type="ORF">A3207_07450</name>
</gene>